<name>A0ABM1F733_PRICU</name>
<evidence type="ECO:0000313" key="2">
    <source>
        <dbReference type="Proteomes" id="UP000695022"/>
    </source>
</evidence>
<keyword evidence="1" id="KW-0812">Transmembrane</keyword>
<dbReference type="Proteomes" id="UP000695022">
    <property type="component" value="Unplaced"/>
</dbReference>
<dbReference type="GeneID" id="106820233"/>
<reference evidence="3" key="1">
    <citation type="submission" date="2025-08" db="UniProtKB">
        <authorList>
            <consortium name="RefSeq"/>
        </authorList>
    </citation>
    <scope>IDENTIFICATION</scope>
</reference>
<keyword evidence="1" id="KW-0472">Membrane</keyword>
<dbReference type="RefSeq" id="XP_014680254.1">
    <property type="nucleotide sequence ID" value="XM_014824768.1"/>
</dbReference>
<dbReference type="PANTHER" id="PTHR28474:SF1">
    <property type="entry name" value="TRANSMEMBRANE PROTEIN 72"/>
    <property type="match status" value="1"/>
</dbReference>
<keyword evidence="2" id="KW-1185">Reference proteome</keyword>
<feature type="transmembrane region" description="Helical" evidence="1">
    <location>
        <begin position="20"/>
        <end position="38"/>
    </location>
</feature>
<gene>
    <name evidence="3" type="primary">LOC106820233</name>
</gene>
<dbReference type="InterPro" id="IPR032055">
    <property type="entry name" value="TMEM72"/>
</dbReference>
<proteinExistence type="predicted"/>
<accession>A0ABM1F733</accession>
<dbReference type="PANTHER" id="PTHR28474">
    <property type="entry name" value="TRANSMEMBRANE PROTEIN 72"/>
    <property type="match status" value="1"/>
</dbReference>
<sequence length="202" mass="23222">MSTRSKCQSFLEYLAWVARLWGILTAIGMWGVGVEICYDRHILGAFIVLAAIVVTVLETTFIVDVFFTVYMSNYHKQDESSRYNPPGCVVCWHRVLAFDYWRKGVLYTAFGAICFAQPYVVWEALINGVMLLILAVIHFIRTMETRYINRRTSELDKPTYDRFPDIEDVDIDIDGEMHIDFPSIPSVDESETLAEQDAILDV</sequence>
<feature type="transmembrane region" description="Helical" evidence="1">
    <location>
        <begin position="45"/>
        <end position="71"/>
    </location>
</feature>
<dbReference type="Pfam" id="PF16054">
    <property type="entry name" value="TMEM72"/>
    <property type="match status" value="1"/>
</dbReference>
<feature type="transmembrane region" description="Helical" evidence="1">
    <location>
        <begin position="119"/>
        <end position="140"/>
    </location>
</feature>
<keyword evidence="1" id="KW-1133">Transmembrane helix</keyword>
<protein>
    <submittedName>
        <fullName evidence="3">Uncharacterized protein LOC106820233</fullName>
    </submittedName>
</protein>
<evidence type="ECO:0000256" key="1">
    <source>
        <dbReference type="SAM" id="Phobius"/>
    </source>
</evidence>
<evidence type="ECO:0000313" key="3">
    <source>
        <dbReference type="RefSeq" id="XP_014680254.1"/>
    </source>
</evidence>
<organism evidence="2 3">
    <name type="scientific">Priapulus caudatus</name>
    <name type="common">Priapulid worm</name>
    <dbReference type="NCBI Taxonomy" id="37621"/>
    <lineage>
        <taxon>Eukaryota</taxon>
        <taxon>Metazoa</taxon>
        <taxon>Ecdysozoa</taxon>
        <taxon>Scalidophora</taxon>
        <taxon>Priapulida</taxon>
        <taxon>Priapulimorpha</taxon>
        <taxon>Priapulimorphida</taxon>
        <taxon>Priapulidae</taxon>
        <taxon>Priapulus</taxon>
    </lineage>
</organism>